<comment type="caution">
    <text evidence="1">The sequence shown here is derived from an EMBL/GenBank/DDBJ whole genome shotgun (WGS) entry which is preliminary data.</text>
</comment>
<accession>A0AAV7VC61</accession>
<dbReference type="InterPro" id="IPR043502">
    <property type="entry name" value="DNA/RNA_pol_sf"/>
</dbReference>
<dbReference type="InterPro" id="IPR032567">
    <property type="entry name" value="RTL1-rel"/>
</dbReference>
<dbReference type="Gene3D" id="3.10.10.10">
    <property type="entry name" value="HIV Type 1 Reverse Transcriptase, subunit A, domain 1"/>
    <property type="match status" value="1"/>
</dbReference>
<organism evidence="1 2">
    <name type="scientific">Pleurodeles waltl</name>
    <name type="common">Iberian ribbed newt</name>
    <dbReference type="NCBI Taxonomy" id="8319"/>
    <lineage>
        <taxon>Eukaryota</taxon>
        <taxon>Metazoa</taxon>
        <taxon>Chordata</taxon>
        <taxon>Craniata</taxon>
        <taxon>Vertebrata</taxon>
        <taxon>Euteleostomi</taxon>
        <taxon>Amphibia</taxon>
        <taxon>Batrachia</taxon>
        <taxon>Caudata</taxon>
        <taxon>Salamandroidea</taxon>
        <taxon>Salamandridae</taxon>
        <taxon>Pleurodelinae</taxon>
        <taxon>Pleurodeles</taxon>
    </lineage>
</organism>
<proteinExistence type="predicted"/>
<dbReference type="AlphaFoldDB" id="A0AAV7VC61"/>
<name>A0AAV7VC61_PLEWA</name>
<reference evidence="1" key="1">
    <citation type="journal article" date="2022" name="bioRxiv">
        <title>Sequencing and chromosome-scale assembly of the giantPleurodeles waltlgenome.</title>
        <authorList>
            <person name="Brown T."/>
            <person name="Elewa A."/>
            <person name="Iarovenko S."/>
            <person name="Subramanian E."/>
            <person name="Araus A.J."/>
            <person name="Petzold A."/>
            <person name="Susuki M."/>
            <person name="Suzuki K.-i.T."/>
            <person name="Hayashi T."/>
            <person name="Toyoda A."/>
            <person name="Oliveira C."/>
            <person name="Osipova E."/>
            <person name="Leigh N.D."/>
            <person name="Simon A."/>
            <person name="Yun M.H."/>
        </authorList>
    </citation>
    <scope>NUCLEOTIDE SEQUENCE</scope>
    <source>
        <strain evidence="1">20211129_DDA</strain>
        <tissue evidence="1">Liver</tissue>
    </source>
</reference>
<evidence type="ECO:0000313" key="2">
    <source>
        <dbReference type="Proteomes" id="UP001066276"/>
    </source>
</evidence>
<dbReference type="Proteomes" id="UP001066276">
    <property type="component" value="Chromosome 2_1"/>
</dbReference>
<protein>
    <submittedName>
        <fullName evidence="1">Uncharacterized protein</fullName>
    </submittedName>
</protein>
<dbReference type="SUPFAM" id="SSF56672">
    <property type="entry name" value="DNA/RNA polymerases"/>
    <property type="match status" value="1"/>
</dbReference>
<gene>
    <name evidence="1" type="ORF">NDU88_002997</name>
</gene>
<dbReference type="PANTHER" id="PTHR15503:SF22">
    <property type="entry name" value="TRANSPOSON TY3-I GAG POLYPROTEIN"/>
    <property type="match status" value="1"/>
</dbReference>
<dbReference type="PANTHER" id="PTHR15503">
    <property type="entry name" value="LDOC1 RELATED"/>
    <property type="match status" value="1"/>
</dbReference>
<dbReference type="EMBL" id="JANPWB010000003">
    <property type="protein sequence ID" value="KAJ1199159.1"/>
    <property type="molecule type" value="Genomic_DNA"/>
</dbReference>
<sequence length="212" mass="24274">MECSEFIDLVVRLDHRLSERKGDKFWGDTCLVVLKTEKKESSIPTHEPMQIGSVRGPLSKEEKERRKKIETLFILWHSCYQDKPLLVTPLHCGSTHSAAIKPDDTLAIPAPYKDFRDVSSEQKATELPPHRSCDCRLDLIPVAAPPCSRVYALSEPENQYLRDYLDDLLAKGFIRHSASPVSSSFFFVPKKNRKLRASIDYRTVNKICIHFC</sequence>
<keyword evidence="2" id="KW-1185">Reference proteome</keyword>
<evidence type="ECO:0000313" key="1">
    <source>
        <dbReference type="EMBL" id="KAJ1199159.1"/>
    </source>
</evidence>